<keyword evidence="2" id="KW-1185">Reference proteome</keyword>
<accession>D8QWC8</accession>
<reference evidence="1 2" key="1">
    <citation type="journal article" date="2011" name="Science">
        <title>The Selaginella genome identifies genetic changes associated with the evolution of vascular plants.</title>
        <authorList>
            <person name="Banks J.A."/>
            <person name="Nishiyama T."/>
            <person name="Hasebe M."/>
            <person name="Bowman J.L."/>
            <person name="Gribskov M."/>
            <person name="dePamphilis C."/>
            <person name="Albert V.A."/>
            <person name="Aono N."/>
            <person name="Aoyama T."/>
            <person name="Ambrose B.A."/>
            <person name="Ashton N.W."/>
            <person name="Axtell M.J."/>
            <person name="Barker E."/>
            <person name="Barker M.S."/>
            <person name="Bennetzen J.L."/>
            <person name="Bonawitz N.D."/>
            <person name="Chapple C."/>
            <person name="Cheng C."/>
            <person name="Correa L.G."/>
            <person name="Dacre M."/>
            <person name="DeBarry J."/>
            <person name="Dreyer I."/>
            <person name="Elias M."/>
            <person name="Engstrom E.M."/>
            <person name="Estelle M."/>
            <person name="Feng L."/>
            <person name="Finet C."/>
            <person name="Floyd S.K."/>
            <person name="Frommer W.B."/>
            <person name="Fujita T."/>
            <person name="Gramzow L."/>
            <person name="Gutensohn M."/>
            <person name="Harholt J."/>
            <person name="Hattori M."/>
            <person name="Heyl A."/>
            <person name="Hirai T."/>
            <person name="Hiwatashi Y."/>
            <person name="Ishikawa M."/>
            <person name="Iwata M."/>
            <person name="Karol K.G."/>
            <person name="Koehler B."/>
            <person name="Kolukisaoglu U."/>
            <person name="Kubo M."/>
            <person name="Kurata T."/>
            <person name="Lalonde S."/>
            <person name="Li K."/>
            <person name="Li Y."/>
            <person name="Litt A."/>
            <person name="Lyons E."/>
            <person name="Manning G."/>
            <person name="Maruyama T."/>
            <person name="Michael T.P."/>
            <person name="Mikami K."/>
            <person name="Miyazaki S."/>
            <person name="Morinaga S."/>
            <person name="Murata T."/>
            <person name="Mueller-Roeber B."/>
            <person name="Nelson D.R."/>
            <person name="Obara M."/>
            <person name="Oguri Y."/>
            <person name="Olmstead R.G."/>
            <person name="Onodera N."/>
            <person name="Petersen B.L."/>
            <person name="Pils B."/>
            <person name="Prigge M."/>
            <person name="Rensing S.A."/>
            <person name="Riano-Pachon D.M."/>
            <person name="Roberts A.W."/>
            <person name="Sato Y."/>
            <person name="Scheller H.V."/>
            <person name="Schulz B."/>
            <person name="Schulz C."/>
            <person name="Shakirov E.V."/>
            <person name="Shibagaki N."/>
            <person name="Shinohara N."/>
            <person name="Shippen D.E."/>
            <person name="Soerensen I."/>
            <person name="Sotooka R."/>
            <person name="Sugimoto N."/>
            <person name="Sugita M."/>
            <person name="Sumikawa N."/>
            <person name="Tanurdzic M."/>
            <person name="Theissen G."/>
            <person name="Ulvskov P."/>
            <person name="Wakazuki S."/>
            <person name="Weng J.K."/>
            <person name="Willats W.W."/>
            <person name="Wipf D."/>
            <person name="Wolf P.G."/>
            <person name="Yang L."/>
            <person name="Zimmer A.D."/>
            <person name="Zhu Q."/>
            <person name="Mitros T."/>
            <person name="Hellsten U."/>
            <person name="Loque D."/>
            <person name="Otillar R."/>
            <person name="Salamov A."/>
            <person name="Schmutz J."/>
            <person name="Shapiro H."/>
            <person name="Lindquist E."/>
            <person name="Lucas S."/>
            <person name="Rokhsar D."/>
            <person name="Grigoriev I.V."/>
        </authorList>
    </citation>
    <scope>NUCLEOTIDE SEQUENCE [LARGE SCALE GENOMIC DNA]</scope>
</reference>
<dbReference type="KEGG" id="smo:SELMODRAFT_404775"/>
<evidence type="ECO:0000313" key="1">
    <source>
        <dbReference type="EMBL" id="EFJ36612.1"/>
    </source>
</evidence>
<organism evidence="2">
    <name type="scientific">Selaginella moellendorffii</name>
    <name type="common">Spikemoss</name>
    <dbReference type="NCBI Taxonomy" id="88036"/>
    <lineage>
        <taxon>Eukaryota</taxon>
        <taxon>Viridiplantae</taxon>
        <taxon>Streptophyta</taxon>
        <taxon>Embryophyta</taxon>
        <taxon>Tracheophyta</taxon>
        <taxon>Lycopodiopsida</taxon>
        <taxon>Selaginellales</taxon>
        <taxon>Selaginellaceae</taxon>
        <taxon>Selaginella</taxon>
    </lineage>
</organism>
<sequence length="356" mass="39005">MDTQIDVGVIEAIGISAPKAATTGGGVLASDVGGGGGVVPSVAKATRGKVDELVEEVIGSIVDGSIAEAIGGIVAAPTAPQASGARGASGAFDLNMAIYNSFAEVGFGSIASTFIFSPTFPGTSRTKLVTTELEEKWDLIWLRKSLAVWAKTYDAGRNGLIALPRFVLPFELVKHWRNLFTTSPKMRNDEKHCEIRMEKVMKEKAYISQSIVAGITLEEYIHACLVELGNGRLPHGGTSSVEFKNHPGQPFLARYLKYCPGTPVYTASVLQKLLTRDKKLRMRCQIQIPLNQKKLYKIFQYLLIARAIVKPFMRQTKTFFPSLPMATDDDLEEFSSSTMHKQVYSRNYHTLCHIGN</sequence>
<dbReference type="EMBL" id="GL377567">
    <property type="protein sequence ID" value="EFJ36612.1"/>
    <property type="molecule type" value="Genomic_DNA"/>
</dbReference>
<gene>
    <name evidence="1" type="ORF">SELMODRAFT_404775</name>
</gene>
<dbReference type="HOGENOM" id="CLU_779369_0_0_1"/>
<dbReference type="Gramene" id="EFJ36612">
    <property type="protein sequence ID" value="EFJ36612"/>
    <property type="gene ID" value="SELMODRAFT_404775"/>
</dbReference>
<dbReference type="AlphaFoldDB" id="D8QWC8"/>
<protein>
    <submittedName>
        <fullName evidence="1">Uncharacterized protein</fullName>
    </submittedName>
</protein>
<evidence type="ECO:0000313" key="2">
    <source>
        <dbReference type="Proteomes" id="UP000001514"/>
    </source>
</evidence>
<dbReference type="InParanoid" id="D8QWC8"/>
<proteinExistence type="predicted"/>
<dbReference type="Proteomes" id="UP000001514">
    <property type="component" value="Unassembled WGS sequence"/>
</dbReference>
<name>D8QWC8_SELML</name>